<protein>
    <recommendedName>
        <fullName evidence="7">MICOS complex subunit MIC60</fullName>
    </recommendedName>
    <alternativeName>
        <fullName evidence="7">Mitofilin</fullName>
    </alternativeName>
</protein>
<sequence length="789" mass="88253">MLRLGQKAASRLQNEVQANWIRSGRRTLSDSQTSAGLTRSIIVGGGLFACACGGTVAYAKVSPDFRKNVEKNAPPIATVFDMVLGPSRTEIKDKIPSDAFKSKIKTKSVDPLKAPLKDSRKVLETTEPSNAVEATTPPNVPAPEITAPTPAEQQGEENQSLLIQNMQNNEKLPSDEAKPADQEENQVSDVKPTQIEEVTTQKEQQSSNIQTSNVETEKNDQQQISLKTEERILQQEVEEIADAAATSAILDDLLNACSIACSNAILLNVNAANAIALHSSILRTANDDFAASATEKSLQWEDVAHARDDMNKAQIEAEASFRNAIEELAKIKHVLQETNCENNHDLGQRVVDIGRDCMNMSHDLEEAKARVQGKVLEADVLKRYLEDIEKMKEKFQNEFESSLPTISTEPEWKRTGKRVSQDEENAMLLHMQHRVEELQRELSEERTLGAERLDEVVSSVRAEVEDHVKKLAELDLHKRLEEQRLNHEEQVTELQRTHDDDIRRQLKRQASAHVEHMSEALSYMERQAAEKYEKLVETTMEEQKSEFLVMMEAERAANEAKTASIIDKHQLELEMAIARVRGIEQAVDGRAHVENVTRKAQELSLACDALLHTIKYGDKGKPVPLATELTTVKKVYDDNNALNVFSAAVPTEAVERGVYTEEILRASFRRIGKICRRVSLVDQNRNSLFVYFLSYLKSLLTVSSAQLAPPTEIDQSALDVFTIISYSNYCLDHGNLEQAARFVNQLTGEPRRVVEGWLKEARLLLETRQAVEALATVSKGLVIGAQLEK</sequence>
<keyword evidence="8" id="KW-0175">Coiled coil</keyword>
<evidence type="ECO:0000256" key="9">
    <source>
        <dbReference type="SAM" id="MobiDB-lite"/>
    </source>
</evidence>
<feature type="compositionally biased region" description="Basic and acidic residues" evidence="9">
    <location>
        <begin position="172"/>
        <end position="181"/>
    </location>
</feature>
<feature type="compositionally biased region" description="Polar residues" evidence="9">
    <location>
        <begin position="196"/>
        <end position="214"/>
    </location>
</feature>
<evidence type="ECO:0000256" key="7">
    <source>
        <dbReference type="RuleBase" id="RU363000"/>
    </source>
</evidence>
<dbReference type="InterPro" id="IPR019133">
    <property type="entry name" value="MIC60"/>
</dbReference>
<evidence type="ECO:0000313" key="10">
    <source>
        <dbReference type="EMBL" id="CAB3256092.1"/>
    </source>
</evidence>
<evidence type="ECO:0000256" key="8">
    <source>
        <dbReference type="SAM" id="Coils"/>
    </source>
</evidence>
<dbReference type="GO" id="GO:0042407">
    <property type="term" value="P:cristae formation"/>
    <property type="evidence" value="ECO:0007669"/>
    <property type="project" value="TreeGrafter"/>
</dbReference>
<feature type="compositionally biased region" description="Low complexity" evidence="9">
    <location>
        <begin position="142"/>
        <end position="152"/>
    </location>
</feature>
<dbReference type="Pfam" id="PF09731">
    <property type="entry name" value="Mitofilin"/>
    <property type="match status" value="1"/>
</dbReference>
<evidence type="ECO:0000256" key="2">
    <source>
        <dbReference type="ARBA" id="ARBA00022692"/>
    </source>
</evidence>
<evidence type="ECO:0000256" key="6">
    <source>
        <dbReference type="ARBA" id="ARBA00023136"/>
    </source>
</evidence>
<feature type="coiled-coil region" evidence="8">
    <location>
        <begin position="378"/>
        <end position="448"/>
    </location>
</feature>
<gene>
    <name evidence="10" type="primary">Immt</name>
</gene>
<dbReference type="GO" id="GO:0061617">
    <property type="term" value="C:MICOS complex"/>
    <property type="evidence" value="ECO:0007669"/>
    <property type="project" value="TreeGrafter"/>
</dbReference>
<proteinExistence type="evidence at transcript level"/>
<dbReference type="PANTHER" id="PTHR15415:SF7">
    <property type="entry name" value="MICOS COMPLEX SUBUNIT MIC60"/>
    <property type="match status" value="1"/>
</dbReference>
<comment type="similarity">
    <text evidence="1 7">Belongs to the MICOS complex subunit Mic60 family.</text>
</comment>
<evidence type="ECO:0000256" key="3">
    <source>
        <dbReference type="ARBA" id="ARBA00022792"/>
    </source>
</evidence>
<dbReference type="EMBL" id="LR785977">
    <property type="protein sequence ID" value="CAB3256092.1"/>
    <property type="molecule type" value="mRNA"/>
</dbReference>
<keyword evidence="6" id="KW-0472">Membrane</keyword>
<dbReference type="PANTHER" id="PTHR15415">
    <property type="entry name" value="MITOFILIN"/>
    <property type="match status" value="1"/>
</dbReference>
<feature type="region of interest" description="Disordered" evidence="9">
    <location>
        <begin position="172"/>
        <end position="223"/>
    </location>
</feature>
<comment type="subunit">
    <text evidence="7">Component of the mitochondrial contact site and cristae organizing system (MICOS) complex.</text>
</comment>
<feature type="compositionally biased region" description="Polar residues" evidence="9">
    <location>
        <begin position="126"/>
        <end position="137"/>
    </location>
</feature>
<evidence type="ECO:0000256" key="4">
    <source>
        <dbReference type="ARBA" id="ARBA00022989"/>
    </source>
</evidence>
<keyword evidence="5 7" id="KW-0496">Mitochondrion</keyword>
<evidence type="ECO:0000256" key="5">
    <source>
        <dbReference type="ARBA" id="ARBA00023128"/>
    </source>
</evidence>
<comment type="function">
    <text evidence="7">Component of the MICOS complex, a large protein complex of the mitochondrial inner membrane that plays crucial roles in the maintenance of crista junctions, inner membrane architecture, and formation of contact sites to the outer membrane.</text>
</comment>
<comment type="subcellular location">
    <subcellularLocation>
        <location evidence="7">Mitochondrion inner membrane</location>
        <topology evidence="7">Single-pass membrane protein</topology>
    </subcellularLocation>
</comment>
<feature type="region of interest" description="Disordered" evidence="9">
    <location>
        <begin position="111"/>
        <end position="157"/>
    </location>
</feature>
<evidence type="ECO:0000256" key="1">
    <source>
        <dbReference type="ARBA" id="ARBA00010877"/>
    </source>
</evidence>
<organism evidence="10">
    <name type="scientific">Phallusia mammillata</name>
    <dbReference type="NCBI Taxonomy" id="59560"/>
    <lineage>
        <taxon>Eukaryota</taxon>
        <taxon>Metazoa</taxon>
        <taxon>Chordata</taxon>
        <taxon>Tunicata</taxon>
        <taxon>Ascidiacea</taxon>
        <taxon>Phlebobranchia</taxon>
        <taxon>Ascidiidae</taxon>
        <taxon>Phallusia</taxon>
    </lineage>
</organism>
<name>A0A6F9DFD2_9ASCI</name>
<keyword evidence="3 7" id="KW-0999">Mitochondrion inner membrane</keyword>
<accession>A0A6F9DFD2</accession>
<dbReference type="AlphaFoldDB" id="A0A6F9DFD2"/>
<reference evidence="10" key="1">
    <citation type="submission" date="2020-04" db="EMBL/GenBank/DDBJ databases">
        <authorList>
            <person name="Neveu A P."/>
        </authorList>
    </citation>
    <scope>NUCLEOTIDE SEQUENCE</scope>
    <source>
        <tissue evidence="10">Whole embryo</tissue>
    </source>
</reference>
<feature type="compositionally biased region" description="Basic and acidic residues" evidence="9">
    <location>
        <begin position="111"/>
        <end position="124"/>
    </location>
</feature>
<keyword evidence="2 7" id="KW-0812">Transmembrane</keyword>
<keyword evidence="4" id="KW-1133">Transmembrane helix</keyword>